<feature type="transmembrane region" description="Helical" evidence="2">
    <location>
        <begin position="68"/>
        <end position="88"/>
    </location>
</feature>
<keyword evidence="2" id="KW-0472">Membrane</keyword>
<evidence type="ECO:0000313" key="3">
    <source>
        <dbReference type="EMBL" id="OSS50674.1"/>
    </source>
</evidence>
<dbReference type="AlphaFoldDB" id="A0A1Y2M3H5"/>
<feature type="compositionally biased region" description="Polar residues" evidence="1">
    <location>
        <begin position="15"/>
        <end position="27"/>
    </location>
</feature>
<proteinExistence type="predicted"/>
<feature type="transmembrane region" description="Helical" evidence="2">
    <location>
        <begin position="753"/>
        <end position="776"/>
    </location>
</feature>
<accession>A0A1Y2M3H5</accession>
<organism evidence="3 4">
    <name type="scientific">Epicoccum nigrum</name>
    <name type="common">Soil fungus</name>
    <name type="synonym">Epicoccum purpurascens</name>
    <dbReference type="NCBI Taxonomy" id="105696"/>
    <lineage>
        <taxon>Eukaryota</taxon>
        <taxon>Fungi</taxon>
        <taxon>Dikarya</taxon>
        <taxon>Ascomycota</taxon>
        <taxon>Pezizomycotina</taxon>
        <taxon>Dothideomycetes</taxon>
        <taxon>Pleosporomycetidae</taxon>
        <taxon>Pleosporales</taxon>
        <taxon>Pleosporineae</taxon>
        <taxon>Didymellaceae</taxon>
        <taxon>Epicoccum</taxon>
    </lineage>
</organism>
<feature type="transmembrane region" description="Helical" evidence="2">
    <location>
        <begin position="103"/>
        <end position="122"/>
    </location>
</feature>
<name>A0A1Y2M3H5_EPING</name>
<feature type="region of interest" description="Disordered" evidence="1">
    <location>
        <begin position="1"/>
        <end position="28"/>
    </location>
</feature>
<keyword evidence="2" id="KW-0812">Transmembrane</keyword>
<dbReference type="InterPro" id="IPR021840">
    <property type="entry name" value="DUF3433"/>
</dbReference>
<feature type="transmembrane region" description="Helical" evidence="2">
    <location>
        <begin position="528"/>
        <end position="549"/>
    </location>
</feature>
<feature type="transmembrane region" description="Helical" evidence="2">
    <location>
        <begin position="172"/>
        <end position="195"/>
    </location>
</feature>
<dbReference type="PANTHER" id="PTHR37544:SF3">
    <property type="entry name" value="SPRAY"/>
    <property type="match status" value="1"/>
</dbReference>
<evidence type="ECO:0000256" key="1">
    <source>
        <dbReference type="SAM" id="MobiDB-lite"/>
    </source>
</evidence>
<feature type="transmembrane region" description="Helical" evidence="2">
    <location>
        <begin position="647"/>
        <end position="667"/>
    </location>
</feature>
<dbReference type="Pfam" id="PF11915">
    <property type="entry name" value="DUF3433"/>
    <property type="match status" value="2"/>
</dbReference>
<dbReference type="Proteomes" id="UP000193240">
    <property type="component" value="Unassembled WGS sequence"/>
</dbReference>
<evidence type="ECO:0000313" key="4">
    <source>
        <dbReference type="Proteomes" id="UP000193240"/>
    </source>
</evidence>
<feature type="transmembrane region" description="Helical" evidence="2">
    <location>
        <begin position="1115"/>
        <end position="1134"/>
    </location>
</feature>
<dbReference type="STRING" id="105696.A0A1Y2M3H5"/>
<evidence type="ECO:0000256" key="2">
    <source>
        <dbReference type="SAM" id="Phobius"/>
    </source>
</evidence>
<protein>
    <submittedName>
        <fullName evidence="3">Uncharacterized protein</fullName>
    </submittedName>
</protein>
<gene>
    <name evidence="3" type="ORF">B5807_04380</name>
</gene>
<keyword evidence="2" id="KW-1133">Transmembrane helix</keyword>
<reference evidence="3 4" key="1">
    <citation type="journal article" date="2017" name="Genome Announc.">
        <title>Genome sequence of the saprophytic ascomycete Epicoccum nigrum ICMP 19927 strain isolated from New Zealand.</title>
        <authorList>
            <person name="Fokin M."/>
            <person name="Fleetwood D."/>
            <person name="Weir B.S."/>
            <person name="Villas-Boas S.G."/>
        </authorList>
    </citation>
    <scope>NUCLEOTIDE SEQUENCE [LARGE SCALE GENOMIC DNA]</scope>
    <source>
        <strain evidence="3 4">ICMP 19927</strain>
    </source>
</reference>
<dbReference type="InParanoid" id="A0A1Y2M3H5"/>
<sequence>MAAPRSPDFEYAPVPSSTATQEQGKSNTEAKHVLVNTNSVTPSLTEKNGESVTQRPGWTSTYLQNKTLLGFAIAFLCLLLAVIALAVVDAKQDGIANAKSSEHYLWTYGPTAVLVIVAALWNQVEHKIKIAMPWVILQQGTTPASKTLFMDYVTPGRPEALWTSLRKLHWPVAIAITNSLLITLLTVASTGLLSLQSTPFVRHNCRLNVTDDFVTTFDPATIGSPPVLATLAIQNGTIPFPPGTSRYGAFQHLVPPSSLQTFADLEVESLSRSFHAGLDCEIATVKSGPSGCSDRQCRSANVTIDITSPTCSIKGYNLTASCGRGLQAVSCGFNYTWGTSCDGYIDGHDKNRLVFLFAELDQDLGGASSNKTEAITVVAGNTTAIVCEARYNITNTKIVMDRNGNLKDTSHKTATMNPTQQFPAWDLVDGLLTACDAGGASIGRIYAYWSAGISPWSSLHIFFSKWVQATYPSSDLKDPSVLQSHANEMFAMVTAQMAKQSLMRPSVDISIGTCRGVEDRLRVRGLSLYLMATVLVVMIMLTIGLMCVAPRRYASRDPSSIGGMALVLSQSTALLSRLSASALTDLKSMENDMVNIDCHTVSYQAGPDWRFEVDLNASETVEDLDDDMDETPSSEITYWRPLSLRPVFKISIIIVLIILVVVLEVLYSVSKKNDGLAEVDPQRYQRFAWVYVPAIVMLTAQTLVGMIAFSSLMIFPYFRLRQASTNTHDHILRNYVSETAIKSLWQSVFAKDIVVVCMALALLLTPLLTIAVSGLYTAQATSKSIPISLSIQDQLNSTFLSKDVQESMNPIWITSSNAIGLLLSQNFTFPKWTYDELAFPEAQLQLPTTINSSILSGSNVTVRLPGIRSDLGCKLASSVPTNFTDTVGGFYQRKMNVTAYEALGLYDDTGSNWPSPGSSPFGFFEACDGFKFGDRGNTFCGAMGTSEMNWNAFTCSSIINQLDVEVTMDASSLTILSATPDESTVRFFSNQTLAPGTMDAFPSSMIPSLFGSSNFNEKFSVAGYYDPAFQAVVYGLGTRDDLKSFPMKEYLSTEGFDKVFAELQHVHRTMTAQSANLIRMPLNTTSPLAPPSTVSATLVNSHVYRLHQSAISTRILDGLLIATALCIALSFFLMNTSKTLPKNPASIAASASLLSSDAKMFQEGVLPKGAQWCNDTELKAQKVWDGVLFRLGWWNSDGQSEREELGGYFKIDSI</sequence>
<dbReference type="PANTHER" id="PTHR37544">
    <property type="entry name" value="SPRAY-RELATED"/>
    <property type="match status" value="1"/>
</dbReference>
<dbReference type="OMA" id="MAQSMNG"/>
<dbReference type="EMBL" id="KZ107841">
    <property type="protein sequence ID" value="OSS50674.1"/>
    <property type="molecule type" value="Genomic_DNA"/>
</dbReference>
<keyword evidence="4" id="KW-1185">Reference proteome</keyword>
<feature type="transmembrane region" description="Helical" evidence="2">
    <location>
        <begin position="688"/>
        <end position="718"/>
    </location>
</feature>